<dbReference type="PROSITE" id="PS51257">
    <property type="entry name" value="PROKAR_LIPOPROTEIN"/>
    <property type="match status" value="1"/>
</dbReference>
<organism evidence="1 2">
    <name type="scientific">Plakobranchus ocellatus</name>
    <dbReference type="NCBI Taxonomy" id="259542"/>
    <lineage>
        <taxon>Eukaryota</taxon>
        <taxon>Metazoa</taxon>
        <taxon>Spiralia</taxon>
        <taxon>Lophotrochozoa</taxon>
        <taxon>Mollusca</taxon>
        <taxon>Gastropoda</taxon>
        <taxon>Heterobranchia</taxon>
        <taxon>Euthyneura</taxon>
        <taxon>Panpulmonata</taxon>
        <taxon>Sacoglossa</taxon>
        <taxon>Placobranchoidea</taxon>
        <taxon>Plakobranchidae</taxon>
        <taxon>Plakobranchus</taxon>
    </lineage>
</organism>
<evidence type="ECO:0000313" key="1">
    <source>
        <dbReference type="EMBL" id="GFN96509.1"/>
    </source>
</evidence>
<gene>
    <name evidence="1" type="ORF">PoB_002301500</name>
</gene>
<proteinExistence type="predicted"/>
<accession>A0AAV3ZN11</accession>
<name>A0AAV3ZN11_9GAST</name>
<evidence type="ECO:0008006" key="3">
    <source>
        <dbReference type="Google" id="ProtNLM"/>
    </source>
</evidence>
<keyword evidence="2" id="KW-1185">Reference proteome</keyword>
<protein>
    <recommendedName>
        <fullName evidence="3">Secreted protein</fullName>
    </recommendedName>
</protein>
<reference evidence="1 2" key="1">
    <citation type="journal article" date="2021" name="Elife">
        <title>Chloroplast acquisition without the gene transfer in kleptoplastic sea slugs, Plakobranchus ocellatus.</title>
        <authorList>
            <person name="Maeda T."/>
            <person name="Takahashi S."/>
            <person name="Yoshida T."/>
            <person name="Shimamura S."/>
            <person name="Takaki Y."/>
            <person name="Nagai Y."/>
            <person name="Toyoda A."/>
            <person name="Suzuki Y."/>
            <person name="Arimoto A."/>
            <person name="Ishii H."/>
            <person name="Satoh N."/>
            <person name="Nishiyama T."/>
            <person name="Hasebe M."/>
            <person name="Maruyama T."/>
            <person name="Minagawa J."/>
            <person name="Obokata J."/>
            <person name="Shigenobu S."/>
        </authorList>
    </citation>
    <scope>NUCLEOTIDE SEQUENCE [LARGE SCALE GENOMIC DNA]</scope>
</reference>
<dbReference type="AlphaFoldDB" id="A0AAV3ZN11"/>
<dbReference type="Proteomes" id="UP000735302">
    <property type="component" value="Unassembled WGS sequence"/>
</dbReference>
<evidence type="ECO:0000313" key="2">
    <source>
        <dbReference type="Proteomes" id="UP000735302"/>
    </source>
</evidence>
<comment type="caution">
    <text evidence="1">The sequence shown here is derived from an EMBL/GenBank/DDBJ whole genome shotgun (WGS) entry which is preliminary data.</text>
</comment>
<dbReference type="EMBL" id="BLXT01002679">
    <property type="protein sequence ID" value="GFN96509.1"/>
    <property type="molecule type" value="Genomic_DNA"/>
</dbReference>
<sequence length="113" mass="12132">MVRSSLSCASHVFWASCTLMEYFIKIIPYLDAKTALFGVVAKSQGPATLTSTPGTLRQGSQACVTLQMRPGSTIWRVVSMATPVTTVKKDSVDRDVLVCRDGALTSSSGRCKV</sequence>